<reference evidence="11" key="1">
    <citation type="journal article" date="2019" name="Int. J. Syst. Evol. Microbiol.">
        <title>The Global Catalogue of Microorganisms (GCM) 10K type strain sequencing project: providing services to taxonomists for standard genome sequencing and annotation.</title>
        <authorList>
            <consortium name="The Broad Institute Genomics Platform"/>
            <consortium name="The Broad Institute Genome Sequencing Center for Infectious Disease"/>
            <person name="Wu L."/>
            <person name="Ma J."/>
        </authorList>
    </citation>
    <scope>NUCLEOTIDE SEQUENCE [LARGE SCALE GENOMIC DNA]</scope>
    <source>
        <strain evidence="11">TISTR 932</strain>
    </source>
</reference>
<comment type="caution">
    <text evidence="10">The sequence shown here is derived from an EMBL/GenBank/DDBJ whole genome shotgun (WGS) entry which is preliminary data.</text>
</comment>
<evidence type="ECO:0000256" key="1">
    <source>
        <dbReference type="ARBA" id="ARBA00022512"/>
    </source>
</evidence>
<keyword evidence="1" id="KW-0134">Cell wall</keyword>
<keyword evidence="11" id="KW-1185">Reference proteome</keyword>
<evidence type="ECO:0000256" key="2">
    <source>
        <dbReference type="ARBA" id="ARBA00022525"/>
    </source>
</evidence>
<feature type="compositionally biased region" description="Low complexity" evidence="6">
    <location>
        <begin position="819"/>
        <end position="839"/>
    </location>
</feature>
<keyword evidence="3 8" id="KW-0732">Signal</keyword>
<feature type="transmembrane region" description="Helical" evidence="7">
    <location>
        <begin position="856"/>
        <end position="874"/>
    </location>
</feature>
<dbReference type="InterPro" id="IPR050789">
    <property type="entry name" value="Diverse_Enzym_Activities"/>
</dbReference>
<dbReference type="InterPro" id="IPR001466">
    <property type="entry name" value="Beta-lactam-related"/>
</dbReference>
<dbReference type="PANTHER" id="PTHR43283:SF11">
    <property type="entry name" value="BETA-LACTAMASE-RELATED DOMAIN-CONTAINING PROTEIN"/>
    <property type="match status" value="1"/>
</dbReference>
<keyword evidence="7" id="KW-0472">Membrane</keyword>
<accession>A0ABW5TJR3</accession>
<dbReference type="InterPro" id="IPR019931">
    <property type="entry name" value="LPXTG_anchor"/>
</dbReference>
<dbReference type="PROSITE" id="PS50847">
    <property type="entry name" value="GRAM_POS_ANCHORING"/>
    <property type="match status" value="1"/>
</dbReference>
<keyword evidence="2" id="KW-0964">Secreted</keyword>
<dbReference type="InterPro" id="IPR012338">
    <property type="entry name" value="Beta-lactam/transpept-like"/>
</dbReference>
<evidence type="ECO:0000313" key="10">
    <source>
        <dbReference type="EMBL" id="MFD2728925.1"/>
    </source>
</evidence>
<feature type="signal peptide" evidence="8">
    <location>
        <begin position="1"/>
        <end position="26"/>
    </location>
</feature>
<feature type="region of interest" description="Disordered" evidence="6">
    <location>
        <begin position="814"/>
        <end position="839"/>
    </location>
</feature>
<gene>
    <name evidence="10" type="ORF">ACFSR0_05745</name>
</gene>
<dbReference type="SUPFAM" id="SSF56601">
    <property type="entry name" value="beta-lactamase/transpeptidase-like"/>
    <property type="match status" value="1"/>
</dbReference>
<evidence type="ECO:0000259" key="9">
    <source>
        <dbReference type="PROSITE" id="PS50847"/>
    </source>
</evidence>
<proteinExistence type="predicted"/>
<dbReference type="Pfam" id="PF00144">
    <property type="entry name" value="Beta-lactamase"/>
    <property type="match status" value="1"/>
</dbReference>
<dbReference type="PANTHER" id="PTHR43283">
    <property type="entry name" value="BETA-LACTAMASE-RELATED"/>
    <property type="match status" value="1"/>
</dbReference>
<evidence type="ECO:0000256" key="8">
    <source>
        <dbReference type="SAM" id="SignalP"/>
    </source>
</evidence>
<keyword evidence="4 10" id="KW-0378">Hydrolase</keyword>
<feature type="domain" description="Gram-positive cocci surface proteins LPxTG" evidence="9">
    <location>
        <begin position="846"/>
        <end position="880"/>
    </location>
</feature>
<feature type="chain" id="PRO_5046008818" evidence="8">
    <location>
        <begin position="27"/>
        <end position="880"/>
    </location>
</feature>
<dbReference type="Gene3D" id="1.20.1270.70">
    <property type="entry name" value="Designed single chain three-helix bundle"/>
    <property type="match status" value="1"/>
</dbReference>
<evidence type="ECO:0000256" key="6">
    <source>
        <dbReference type="SAM" id="MobiDB-lite"/>
    </source>
</evidence>
<keyword evidence="7" id="KW-0812">Transmembrane</keyword>
<dbReference type="NCBIfam" id="TIGR01167">
    <property type="entry name" value="LPXTG_anchor"/>
    <property type="match status" value="1"/>
</dbReference>
<name>A0ABW5TJR3_9ENTE</name>
<sequence>MKKKWLKMLCLGAMFVGLGKAAVVQADENAGFVHPEYMDLLDQLIASENKYGLTGVQLAVYKDGQLLKNTGYGYTNNYYDYYDEYGNFILTNAKVLPLSERNVVTTETLFDMASNTKMYATVYAMQKLISDQAPIPETDHPLTLATKISEIFPEFLNEANENHWKEDITVGLVLSHYAGFSPDPQYHNENYDKDDGIKNGKNDLFSQEKQTTFNMVMKTPVTTKPGTAWAYSDVDMMLAGFIVEHVTGQDLDTYVKENFYQPLGLNRLTFNPLNFGFQTNEIASTELHGNTRDGRVIFQNARMDVITGQVHDEKAFYSMGGVSGHAGLFGTAQQVAYLAQAMVNNGTLNGVHLFDPEVIEQFTKPTAGLATQAEGGWRRKSETGGAASWFSKFAPAGTVGHTGWTGTNTMIDFQNHLTLSLMTNARNTPIMGPDPNVFYTANSNISSYGTVSEFVYRALGLGNDTYDTPEKVLEKMIVDELSDIDLASATVSKRNVIRSLLDTLAMRAATDSQASTYQQSNLVQTTSEALKATEAYDLRFLVVTKSLDEGIEKGNNLLPETYTKSSYQKVLALVKKGENLIARNDYTQAQVDELALQLQHALAELVNITQLQLLVEQTTYLNQKEYTKSSWQKVAIALQAAQKELTNETANQAAVDAATTALKTAIDSLVKPGDKTLLEQAVKTATSIDRNAYTVASYANLEAALAQAQTILADGEAAQAAIDEATQKLTGAVEQLVKVSIVVNKDVLRELLGKIEDLMKNKALYTSESWQQVESVFQKAIPIRDSDKATQEDVDQVVQQLQLAIKQLKKVPAKNATEQSKQNSNQANQNSKQTNQQSAIKTSSYLPKTGFTKGNSFILIGVVVIAGVLGIFGYRRKNHK</sequence>
<dbReference type="Proteomes" id="UP001597427">
    <property type="component" value="Unassembled WGS sequence"/>
</dbReference>
<protein>
    <submittedName>
        <fullName evidence="10">Serine hydrolase</fullName>
    </submittedName>
</protein>
<evidence type="ECO:0000256" key="5">
    <source>
        <dbReference type="ARBA" id="ARBA00023088"/>
    </source>
</evidence>
<keyword evidence="7" id="KW-1133">Transmembrane helix</keyword>
<dbReference type="GO" id="GO:0016787">
    <property type="term" value="F:hydrolase activity"/>
    <property type="evidence" value="ECO:0007669"/>
    <property type="project" value="UniProtKB-KW"/>
</dbReference>
<dbReference type="Pfam" id="PF07554">
    <property type="entry name" value="FIVAR"/>
    <property type="match status" value="3"/>
</dbReference>
<evidence type="ECO:0000313" key="11">
    <source>
        <dbReference type="Proteomes" id="UP001597427"/>
    </source>
</evidence>
<evidence type="ECO:0000256" key="4">
    <source>
        <dbReference type="ARBA" id="ARBA00022801"/>
    </source>
</evidence>
<dbReference type="EMBL" id="JBHUMO010000039">
    <property type="protein sequence ID" value="MFD2728925.1"/>
    <property type="molecule type" value="Genomic_DNA"/>
</dbReference>
<keyword evidence="5" id="KW-0572">Peptidoglycan-anchor</keyword>
<organism evidence="10 11">
    <name type="scientific">Enterococcus camelliae</name>
    <dbReference type="NCBI Taxonomy" id="453959"/>
    <lineage>
        <taxon>Bacteria</taxon>
        <taxon>Bacillati</taxon>
        <taxon>Bacillota</taxon>
        <taxon>Bacilli</taxon>
        <taxon>Lactobacillales</taxon>
        <taxon>Enterococcaceae</taxon>
        <taxon>Enterococcus</taxon>
    </lineage>
</organism>
<dbReference type="Gene3D" id="1.20.1270.90">
    <property type="entry name" value="AF1782-like"/>
    <property type="match status" value="2"/>
</dbReference>
<evidence type="ECO:0000256" key="7">
    <source>
        <dbReference type="SAM" id="Phobius"/>
    </source>
</evidence>
<evidence type="ECO:0000256" key="3">
    <source>
        <dbReference type="ARBA" id="ARBA00022729"/>
    </source>
</evidence>
<dbReference type="RefSeq" id="WP_379980800.1">
    <property type="nucleotide sequence ID" value="NZ_JBHUMO010000039.1"/>
</dbReference>
<dbReference type="Gene3D" id="3.40.710.10">
    <property type="entry name" value="DD-peptidase/beta-lactamase superfamily"/>
    <property type="match status" value="1"/>
</dbReference>